<feature type="compositionally biased region" description="Acidic residues" evidence="1">
    <location>
        <begin position="1002"/>
        <end position="1016"/>
    </location>
</feature>
<feature type="compositionally biased region" description="Low complexity" evidence="1">
    <location>
        <begin position="150"/>
        <end position="186"/>
    </location>
</feature>
<dbReference type="Gene3D" id="1.10.1000.11">
    <property type="entry name" value="Arf Nucleotide-binding Site Opener,domain 2"/>
    <property type="match status" value="1"/>
</dbReference>
<protein>
    <submittedName>
        <fullName evidence="4">Uncharacterized protein</fullName>
    </submittedName>
</protein>
<feature type="region of interest" description="Disordered" evidence="1">
    <location>
        <begin position="1002"/>
        <end position="1028"/>
    </location>
</feature>
<dbReference type="Gene3D" id="1.10.220.20">
    <property type="match status" value="1"/>
</dbReference>
<dbReference type="Pfam" id="PF01369">
    <property type="entry name" value="Sec7"/>
    <property type="match status" value="1"/>
</dbReference>
<dbReference type="InterPro" id="IPR035999">
    <property type="entry name" value="Sec7_dom_sf"/>
</dbReference>
<dbReference type="Gene3D" id="1.10.472.80">
    <property type="entry name" value="Ypt/Rab-GAP domain of gyp1p, domain 3"/>
    <property type="match status" value="1"/>
</dbReference>
<dbReference type="EMBL" id="JAGTXO010000002">
    <property type="protein sequence ID" value="KAG8469704.1"/>
    <property type="molecule type" value="Genomic_DNA"/>
</dbReference>
<dbReference type="SMART" id="SM00222">
    <property type="entry name" value="Sec7"/>
    <property type="match status" value="1"/>
</dbReference>
<dbReference type="InterPro" id="IPR000195">
    <property type="entry name" value="Rab-GAP-TBC_dom"/>
</dbReference>
<organism evidence="4 5">
    <name type="scientific">Diacronema lutheri</name>
    <name type="common">Unicellular marine alga</name>
    <name type="synonym">Monochrysis lutheri</name>
    <dbReference type="NCBI Taxonomy" id="2081491"/>
    <lineage>
        <taxon>Eukaryota</taxon>
        <taxon>Haptista</taxon>
        <taxon>Haptophyta</taxon>
        <taxon>Pavlovophyceae</taxon>
        <taxon>Pavlovales</taxon>
        <taxon>Pavlovaceae</taxon>
        <taxon>Diacronema</taxon>
    </lineage>
</organism>
<feature type="compositionally biased region" description="Basic and acidic residues" evidence="1">
    <location>
        <begin position="197"/>
        <end position="208"/>
    </location>
</feature>
<dbReference type="InterPro" id="IPR035969">
    <property type="entry name" value="Rab-GAP_TBC_sf"/>
</dbReference>
<evidence type="ECO:0000259" key="3">
    <source>
        <dbReference type="PROSITE" id="PS50190"/>
    </source>
</evidence>
<feature type="region of interest" description="Disordered" evidence="1">
    <location>
        <begin position="239"/>
        <end position="269"/>
    </location>
</feature>
<dbReference type="CDD" id="cd00171">
    <property type="entry name" value="Sec7"/>
    <property type="match status" value="1"/>
</dbReference>
<evidence type="ECO:0000313" key="4">
    <source>
        <dbReference type="EMBL" id="KAG8469704.1"/>
    </source>
</evidence>
<dbReference type="PROSITE" id="PS50086">
    <property type="entry name" value="TBC_RABGAP"/>
    <property type="match status" value="1"/>
</dbReference>
<feature type="domain" description="SEC7" evidence="3">
    <location>
        <begin position="304"/>
        <end position="500"/>
    </location>
</feature>
<dbReference type="OrthoDB" id="430364at2759"/>
<reference evidence="4" key="1">
    <citation type="submission" date="2021-05" db="EMBL/GenBank/DDBJ databases">
        <title>The genome of the haptophyte Pavlova lutheri (Diacronema luteri, Pavlovales) - a model for lipid biosynthesis in eukaryotic algae.</title>
        <authorList>
            <person name="Hulatt C.J."/>
            <person name="Posewitz M.C."/>
        </authorList>
    </citation>
    <scope>NUCLEOTIDE SEQUENCE</scope>
    <source>
        <strain evidence="4">NIVA-4/92</strain>
    </source>
</reference>
<evidence type="ECO:0000256" key="1">
    <source>
        <dbReference type="SAM" id="MobiDB-lite"/>
    </source>
</evidence>
<dbReference type="SUPFAM" id="SSF50729">
    <property type="entry name" value="PH domain-like"/>
    <property type="match status" value="1"/>
</dbReference>
<dbReference type="InterPro" id="IPR023394">
    <property type="entry name" value="Sec7_C_sf"/>
</dbReference>
<name>A0A8J6CEI8_DIALT</name>
<dbReference type="PANTHER" id="PTHR10663">
    <property type="entry name" value="GUANYL-NUCLEOTIDE EXCHANGE FACTOR"/>
    <property type="match status" value="1"/>
</dbReference>
<accession>A0A8J6CEI8</accession>
<comment type="caution">
    <text evidence="4">The sequence shown here is derived from an EMBL/GenBank/DDBJ whole genome shotgun (WGS) entry which is preliminary data.</text>
</comment>
<dbReference type="SUPFAM" id="SSF47923">
    <property type="entry name" value="Ypt/Rab-GAP domain of gyp1p"/>
    <property type="match status" value="1"/>
</dbReference>
<feature type="region of interest" description="Disordered" evidence="1">
    <location>
        <begin position="134"/>
        <end position="218"/>
    </location>
</feature>
<dbReference type="Proteomes" id="UP000751190">
    <property type="component" value="Unassembled WGS sequence"/>
</dbReference>
<feature type="region of interest" description="Disordered" evidence="1">
    <location>
        <begin position="1"/>
        <end position="75"/>
    </location>
</feature>
<keyword evidence="5" id="KW-1185">Reference proteome</keyword>
<dbReference type="Gene3D" id="2.30.29.30">
    <property type="entry name" value="Pleckstrin-homology domain (PH domain)/Phosphotyrosine-binding domain (PTB)"/>
    <property type="match status" value="1"/>
</dbReference>
<feature type="domain" description="Rab-GAP TBC" evidence="2">
    <location>
        <begin position="706"/>
        <end position="912"/>
    </location>
</feature>
<dbReference type="InterPro" id="IPR011993">
    <property type="entry name" value="PH-like_dom_sf"/>
</dbReference>
<dbReference type="AlphaFoldDB" id="A0A8J6CEI8"/>
<dbReference type="PROSITE" id="PS50190">
    <property type="entry name" value="SEC7"/>
    <property type="match status" value="1"/>
</dbReference>
<dbReference type="GO" id="GO:0032012">
    <property type="term" value="P:regulation of ARF protein signal transduction"/>
    <property type="evidence" value="ECO:0007669"/>
    <property type="project" value="InterPro"/>
</dbReference>
<feature type="region of interest" description="Disordered" evidence="1">
    <location>
        <begin position="590"/>
        <end position="614"/>
    </location>
</feature>
<dbReference type="SUPFAM" id="SSF48425">
    <property type="entry name" value="Sec7 domain"/>
    <property type="match status" value="1"/>
</dbReference>
<proteinExistence type="predicted"/>
<dbReference type="Gene3D" id="1.10.10.750">
    <property type="entry name" value="Ypt/Rab-GAP domain of gyp1p, domain 1"/>
    <property type="match status" value="1"/>
</dbReference>
<dbReference type="SMART" id="SM00164">
    <property type="entry name" value="TBC"/>
    <property type="match status" value="1"/>
</dbReference>
<gene>
    <name evidence="4" type="ORF">KFE25_006159</name>
</gene>
<feature type="compositionally biased region" description="Basic and acidic residues" evidence="1">
    <location>
        <begin position="1017"/>
        <end position="1028"/>
    </location>
</feature>
<evidence type="ECO:0000259" key="2">
    <source>
        <dbReference type="PROSITE" id="PS50086"/>
    </source>
</evidence>
<sequence>MPSSEQGAEEARSMLGRDGAAEMLPSGGSAVVDEACASAPADSAPGAQTEEQRSGAEASAVAFEPAPEQLSASPLAEADGALEIIRSVATAPELAADDCDPGRKGHPPSMQPSMRASSCDDVVASLHEMPLAPIIAEEGEEAEVRRDARASAPAAAVAPAAAESEVGPSAEVEPAAPPARDASADATDGELHAAAASEREQPADDKTGDGAGDECPPLVATSLFRGSFRHRIDRRNLGALGDDAANDRPSNGLPPTFGRARSESVTDGSEVKAMVLQLPQQQPPAAGPQAPAGCSPAFWTDACRAQDVADAVQKFNLKPREGIRYLRAKGLLDPERTPSAEGVERAVLESDARTIAAFLHNAKGLSKRNIGDFVGDSSDLSKLVLLHYTRTYDFGGMAFIDALRAYLTPFRLPGESQKIDRIMECFSGHYHATNPNIFSCSDTAYTLAFSLIMLNTDLHSREVTRKMTEADFIKNNRGIDQGADIAEHILLSAYRDIKRTEIKTTTAFDELSQHELVQWLAQGSVFVKFTHGRVGALKSSHHQVKMWIRDDQLRYRNISKRMRGEKQIPLSAVTDVIVGPKSQVFRRHGVRARVTRQSSAHSASSADTGSGGGANDPDRAYFSLVLNQRTIDLQADTAELGDFWSRYFKQVVERSRIEATARRLALRAQPRERFVEQATRIWSTEILPEWETQRAEKRTQMLWWEGLPSSVRGNVWLHVLGEDTASIANLSSARSARPLIPPKGDGSAAHAAALAGAGEWLDEQLPHGHVELYSFYGRTASPFRESALQALSTLSLQYAAAHGGQSIRARAPTAPLVAAMLLIQLEPPLAYAALATLVVMHVPGATDADAMQWRNLGFQLVLEQELPVLHALFESLRIEPLDYFLPWLQALFVPVLTIDTAARLWDCYMRDGEVFLWRAAIELLRKRTNELLTEGTAGREHVLLLLRQPIDPMLIADKALFKSLQEKEDAVIQWLPLLQQKLPLPEHCWDLYANSYDSEGADVDVGDDSDGDGDGDASEKHAVAHDALPKQGALSRLIARTKRRSQPVLAQVAVDAGAGTKRSQ</sequence>
<dbReference type="GO" id="GO:0005085">
    <property type="term" value="F:guanyl-nucleotide exchange factor activity"/>
    <property type="evidence" value="ECO:0007669"/>
    <property type="project" value="InterPro"/>
</dbReference>
<evidence type="ECO:0000313" key="5">
    <source>
        <dbReference type="Proteomes" id="UP000751190"/>
    </source>
</evidence>
<feature type="region of interest" description="Disordered" evidence="1">
    <location>
        <begin position="93"/>
        <end position="122"/>
    </location>
</feature>
<dbReference type="Pfam" id="PF00566">
    <property type="entry name" value="RabGAP-TBC"/>
    <property type="match status" value="1"/>
</dbReference>
<dbReference type="FunFam" id="1.10.1000.11:FF:000002">
    <property type="entry name" value="Cytohesin 1"/>
    <property type="match status" value="1"/>
</dbReference>
<feature type="compositionally biased region" description="Low complexity" evidence="1">
    <location>
        <begin position="598"/>
        <end position="608"/>
    </location>
</feature>
<dbReference type="InterPro" id="IPR000904">
    <property type="entry name" value="Sec7_dom"/>
</dbReference>